<reference evidence="1 2" key="1">
    <citation type="submission" date="2023-12" db="EMBL/GenBank/DDBJ databases">
        <title>Baltic Sea Cyanobacteria.</title>
        <authorList>
            <person name="Delbaje E."/>
            <person name="Fewer D.P."/>
            <person name="Shishido T.K."/>
        </authorList>
    </citation>
    <scope>NUCLEOTIDE SEQUENCE [LARGE SCALE GENOMIC DNA]</scope>
    <source>
        <strain evidence="1 2">CCNP 1315</strain>
    </source>
</reference>
<accession>A0ABU5U4I9</accession>
<organism evidence="1 2">
    <name type="scientific">Limnoraphis robusta CCNP1315</name>
    <dbReference type="NCBI Taxonomy" id="3110306"/>
    <lineage>
        <taxon>Bacteria</taxon>
        <taxon>Bacillati</taxon>
        <taxon>Cyanobacteriota</taxon>
        <taxon>Cyanophyceae</taxon>
        <taxon>Oscillatoriophycideae</taxon>
        <taxon>Oscillatoriales</taxon>
        <taxon>Sirenicapillariaceae</taxon>
        <taxon>Limnoraphis</taxon>
    </lineage>
</organism>
<name>A0ABU5U4I9_9CYAN</name>
<keyword evidence="2" id="KW-1185">Reference proteome</keyword>
<dbReference type="EMBL" id="JAYGHT010000146">
    <property type="protein sequence ID" value="MEA5522107.1"/>
    <property type="molecule type" value="Genomic_DNA"/>
</dbReference>
<evidence type="ECO:0000313" key="1">
    <source>
        <dbReference type="EMBL" id="MEA5522107.1"/>
    </source>
</evidence>
<dbReference type="RefSeq" id="WP_323219567.1">
    <property type="nucleotide sequence ID" value="NZ_JAYGHT010000146.1"/>
</dbReference>
<proteinExistence type="predicted"/>
<sequence length="169" mass="18803">MKLAAKISSDLASLVVTTITLTLSNIFPAFSESIPISPQLHQQPILIAQQRDCIPSSSNEYIYGTYKVQWTFQGLSYESVLQMEGSSGQMLTRYFNPNTNSPDLVLQTMKLYTCSFGLVIAGYNPRNPNTQNSHPSYIADNLLIRRQPDGSLLIFNCDDQENCSPATVE</sequence>
<gene>
    <name evidence="1" type="ORF">VB854_24510</name>
</gene>
<evidence type="ECO:0000313" key="2">
    <source>
        <dbReference type="Proteomes" id="UP001301728"/>
    </source>
</evidence>
<protein>
    <submittedName>
        <fullName evidence="1">Uncharacterized protein</fullName>
    </submittedName>
</protein>
<comment type="caution">
    <text evidence="1">The sequence shown here is derived from an EMBL/GenBank/DDBJ whole genome shotgun (WGS) entry which is preliminary data.</text>
</comment>
<dbReference type="Proteomes" id="UP001301728">
    <property type="component" value="Unassembled WGS sequence"/>
</dbReference>